<evidence type="ECO:0000313" key="9">
    <source>
        <dbReference type="EMBL" id="CAG9805675.1"/>
    </source>
</evidence>
<feature type="domain" description="C2H2-type" evidence="8">
    <location>
        <begin position="121"/>
        <end position="148"/>
    </location>
</feature>
<dbReference type="GO" id="GO:0000981">
    <property type="term" value="F:DNA-binding transcription factor activity, RNA polymerase II-specific"/>
    <property type="evidence" value="ECO:0007669"/>
    <property type="project" value="TreeGrafter"/>
</dbReference>
<evidence type="ECO:0000256" key="6">
    <source>
        <dbReference type="ARBA" id="ARBA00023242"/>
    </source>
</evidence>
<organism evidence="9 10">
    <name type="scientific">Chironomus riparius</name>
    <dbReference type="NCBI Taxonomy" id="315576"/>
    <lineage>
        <taxon>Eukaryota</taxon>
        <taxon>Metazoa</taxon>
        <taxon>Ecdysozoa</taxon>
        <taxon>Arthropoda</taxon>
        <taxon>Hexapoda</taxon>
        <taxon>Insecta</taxon>
        <taxon>Pterygota</taxon>
        <taxon>Neoptera</taxon>
        <taxon>Endopterygota</taxon>
        <taxon>Diptera</taxon>
        <taxon>Nematocera</taxon>
        <taxon>Chironomoidea</taxon>
        <taxon>Chironomidae</taxon>
        <taxon>Chironominae</taxon>
        <taxon>Chironomus</taxon>
    </lineage>
</organism>
<keyword evidence="6" id="KW-0539">Nucleus</keyword>
<dbReference type="SUPFAM" id="SSF57667">
    <property type="entry name" value="beta-beta-alpha zinc fingers"/>
    <property type="match status" value="1"/>
</dbReference>
<protein>
    <recommendedName>
        <fullName evidence="8">C2H2-type domain-containing protein</fullName>
    </recommendedName>
</protein>
<evidence type="ECO:0000256" key="1">
    <source>
        <dbReference type="ARBA" id="ARBA00004123"/>
    </source>
</evidence>
<reference evidence="9" key="2">
    <citation type="submission" date="2022-10" db="EMBL/GenBank/DDBJ databases">
        <authorList>
            <consortium name="ENA_rothamsted_submissions"/>
            <consortium name="culmorum"/>
            <person name="King R."/>
        </authorList>
    </citation>
    <scope>NUCLEOTIDE SEQUENCE</scope>
</reference>
<keyword evidence="4 7" id="KW-0863">Zinc-finger</keyword>
<dbReference type="PROSITE" id="PS50157">
    <property type="entry name" value="ZINC_FINGER_C2H2_2"/>
    <property type="match status" value="3"/>
</dbReference>
<dbReference type="GO" id="GO:0000978">
    <property type="term" value="F:RNA polymerase II cis-regulatory region sequence-specific DNA binding"/>
    <property type="evidence" value="ECO:0007669"/>
    <property type="project" value="TreeGrafter"/>
</dbReference>
<comment type="subcellular location">
    <subcellularLocation>
        <location evidence="1">Nucleus</location>
    </subcellularLocation>
</comment>
<dbReference type="PANTHER" id="PTHR10032">
    <property type="entry name" value="ZINC FINGER PROTEIN WITH KRAB AND SCAN DOMAINS"/>
    <property type="match status" value="1"/>
</dbReference>
<keyword evidence="3" id="KW-0677">Repeat</keyword>
<keyword evidence="2" id="KW-0479">Metal-binding</keyword>
<dbReference type="Pfam" id="PF00096">
    <property type="entry name" value="zf-C2H2"/>
    <property type="match status" value="3"/>
</dbReference>
<keyword evidence="10" id="KW-1185">Reference proteome</keyword>
<evidence type="ECO:0000256" key="4">
    <source>
        <dbReference type="ARBA" id="ARBA00022771"/>
    </source>
</evidence>
<reference evidence="9" key="1">
    <citation type="submission" date="2022-01" db="EMBL/GenBank/DDBJ databases">
        <authorList>
            <person name="King R."/>
        </authorList>
    </citation>
    <scope>NUCLEOTIDE SEQUENCE</scope>
</reference>
<sequence length="178" mass="20286">MDNFIVKREDGDIVTNPAERNIILLRYAAFLNENENNGIQQMQMHHHQASLAQQIHIVEQQPPPQPKKSTKASAVQNANVQLGTNNQKLSGLKCHLCSKVLCNSQYLSQHIRVVHENIREHGCGYCDMKFGSKSHLIIHERKHTGERPYSCEVCNKGFAQKSLYSYHKKRAHTSSSNQ</sequence>
<dbReference type="GO" id="GO:0005634">
    <property type="term" value="C:nucleus"/>
    <property type="evidence" value="ECO:0007669"/>
    <property type="project" value="UniProtKB-SubCell"/>
</dbReference>
<dbReference type="EMBL" id="OU895878">
    <property type="protein sequence ID" value="CAG9805675.1"/>
    <property type="molecule type" value="Genomic_DNA"/>
</dbReference>
<dbReference type="InterPro" id="IPR013087">
    <property type="entry name" value="Znf_C2H2_type"/>
</dbReference>
<dbReference type="FunFam" id="3.30.160.60:FF:000624">
    <property type="entry name" value="zinc finger protein 697"/>
    <property type="match status" value="1"/>
</dbReference>
<keyword evidence="5" id="KW-0862">Zinc</keyword>
<dbReference type="AlphaFoldDB" id="A0A9N9RVE9"/>
<dbReference type="Gene3D" id="3.30.160.60">
    <property type="entry name" value="Classic Zinc Finger"/>
    <property type="match status" value="2"/>
</dbReference>
<dbReference type="SMART" id="SM00355">
    <property type="entry name" value="ZnF_C2H2"/>
    <property type="match status" value="3"/>
</dbReference>
<accession>A0A9N9RVE9</accession>
<name>A0A9N9RVE9_9DIPT</name>
<dbReference type="Proteomes" id="UP001153620">
    <property type="component" value="Chromosome 2"/>
</dbReference>
<evidence type="ECO:0000313" key="10">
    <source>
        <dbReference type="Proteomes" id="UP001153620"/>
    </source>
</evidence>
<gene>
    <name evidence="9" type="ORF">CHIRRI_LOCUS8544</name>
</gene>
<evidence type="ECO:0000256" key="2">
    <source>
        <dbReference type="ARBA" id="ARBA00022723"/>
    </source>
</evidence>
<evidence type="ECO:0000256" key="5">
    <source>
        <dbReference type="ARBA" id="ARBA00022833"/>
    </source>
</evidence>
<feature type="domain" description="C2H2-type" evidence="8">
    <location>
        <begin position="149"/>
        <end position="177"/>
    </location>
</feature>
<dbReference type="InterPro" id="IPR036236">
    <property type="entry name" value="Znf_C2H2_sf"/>
</dbReference>
<proteinExistence type="predicted"/>
<dbReference type="GO" id="GO:0008270">
    <property type="term" value="F:zinc ion binding"/>
    <property type="evidence" value="ECO:0007669"/>
    <property type="project" value="UniProtKB-KW"/>
</dbReference>
<dbReference type="PANTHER" id="PTHR10032:SF272">
    <property type="entry name" value="OVO-LIKE ZINC FINGER 1A-RELATED"/>
    <property type="match status" value="1"/>
</dbReference>
<dbReference type="PROSITE" id="PS00028">
    <property type="entry name" value="ZINC_FINGER_C2H2_1"/>
    <property type="match status" value="3"/>
</dbReference>
<dbReference type="InterPro" id="IPR027756">
    <property type="entry name" value="Ovo-like"/>
</dbReference>
<evidence type="ECO:0000256" key="7">
    <source>
        <dbReference type="PROSITE-ProRule" id="PRU00042"/>
    </source>
</evidence>
<dbReference type="GO" id="GO:0009913">
    <property type="term" value="P:epidermal cell differentiation"/>
    <property type="evidence" value="ECO:0007669"/>
    <property type="project" value="TreeGrafter"/>
</dbReference>
<evidence type="ECO:0000259" key="8">
    <source>
        <dbReference type="PROSITE" id="PS50157"/>
    </source>
</evidence>
<evidence type="ECO:0000256" key="3">
    <source>
        <dbReference type="ARBA" id="ARBA00022737"/>
    </source>
</evidence>
<dbReference type="OrthoDB" id="7763923at2759"/>
<feature type="domain" description="C2H2-type" evidence="8">
    <location>
        <begin position="92"/>
        <end position="120"/>
    </location>
</feature>